<dbReference type="Proteomes" id="UP000000600">
    <property type="component" value="Unassembled WGS sequence"/>
</dbReference>
<feature type="domain" description="DNA/RNA-binding protein Alba-like" evidence="2">
    <location>
        <begin position="16"/>
        <end position="75"/>
    </location>
</feature>
<dbReference type="KEGG" id="ptm:GSPATT00018610001"/>
<dbReference type="Pfam" id="PF01918">
    <property type="entry name" value="Alba"/>
    <property type="match status" value="1"/>
</dbReference>
<dbReference type="GO" id="GO:0003723">
    <property type="term" value="F:RNA binding"/>
    <property type="evidence" value="ECO:0000318"/>
    <property type="project" value="GO_Central"/>
</dbReference>
<dbReference type="AlphaFoldDB" id="A0DMY8"/>
<dbReference type="Gene3D" id="3.30.110.20">
    <property type="entry name" value="Alba-like domain"/>
    <property type="match status" value="1"/>
</dbReference>
<proteinExistence type="predicted"/>
<dbReference type="OrthoDB" id="1699369at2759"/>
<evidence type="ECO:0000313" key="4">
    <source>
        <dbReference type="Proteomes" id="UP000000600"/>
    </source>
</evidence>
<dbReference type="InParanoid" id="A0DMY8"/>
<evidence type="ECO:0000256" key="1">
    <source>
        <dbReference type="ARBA" id="ARBA00022884"/>
    </source>
</evidence>
<keyword evidence="1" id="KW-0694">RNA-binding</keyword>
<evidence type="ECO:0000259" key="2">
    <source>
        <dbReference type="Pfam" id="PF01918"/>
    </source>
</evidence>
<name>A0DMY8_PARTE</name>
<dbReference type="InterPro" id="IPR002775">
    <property type="entry name" value="DNA/RNA-bd_Alba-like"/>
</dbReference>
<gene>
    <name evidence="3" type="ORF">GSPATT00018610001</name>
</gene>
<reference evidence="3 4" key="1">
    <citation type="journal article" date="2006" name="Nature">
        <title>Global trends of whole-genome duplications revealed by the ciliate Paramecium tetraurelia.</title>
        <authorList>
            <consortium name="Genoscope"/>
            <person name="Aury J.-M."/>
            <person name="Jaillon O."/>
            <person name="Duret L."/>
            <person name="Noel B."/>
            <person name="Jubin C."/>
            <person name="Porcel B.M."/>
            <person name="Segurens B."/>
            <person name="Daubin V."/>
            <person name="Anthouard V."/>
            <person name="Aiach N."/>
            <person name="Arnaiz O."/>
            <person name="Billaut A."/>
            <person name="Beisson J."/>
            <person name="Blanc I."/>
            <person name="Bouhouche K."/>
            <person name="Camara F."/>
            <person name="Duharcourt S."/>
            <person name="Guigo R."/>
            <person name="Gogendeau D."/>
            <person name="Katinka M."/>
            <person name="Keller A.-M."/>
            <person name="Kissmehl R."/>
            <person name="Klotz C."/>
            <person name="Koll F."/>
            <person name="Le Moue A."/>
            <person name="Lepere C."/>
            <person name="Malinsky S."/>
            <person name="Nowacki M."/>
            <person name="Nowak J.K."/>
            <person name="Plattner H."/>
            <person name="Poulain J."/>
            <person name="Ruiz F."/>
            <person name="Serrano V."/>
            <person name="Zagulski M."/>
            <person name="Dessen P."/>
            <person name="Betermier M."/>
            <person name="Weissenbach J."/>
            <person name="Scarpelli C."/>
            <person name="Schachter V."/>
            <person name="Sperling L."/>
            <person name="Meyer E."/>
            <person name="Cohen J."/>
            <person name="Wincker P."/>
        </authorList>
    </citation>
    <scope>NUCLEOTIDE SEQUENCE [LARGE SCALE GENOMIC DNA]</scope>
    <source>
        <strain evidence="3 4">Stock d4-2</strain>
    </source>
</reference>
<keyword evidence="4" id="KW-1185">Reference proteome</keyword>
<accession>A0DMY8</accession>
<dbReference type="EMBL" id="CT868507">
    <property type="protein sequence ID" value="CAK84405.1"/>
    <property type="molecule type" value="Genomic_DNA"/>
</dbReference>
<protein>
    <recommendedName>
        <fullName evidence="2">DNA/RNA-binding protein Alba-like domain-containing protein</fullName>
    </recommendedName>
</protein>
<dbReference type="RefSeq" id="XP_001451802.1">
    <property type="nucleotide sequence ID" value="XM_001451765.1"/>
</dbReference>
<dbReference type="SUPFAM" id="SSF82704">
    <property type="entry name" value="AlbA-like"/>
    <property type="match status" value="1"/>
</dbReference>
<dbReference type="InterPro" id="IPR036882">
    <property type="entry name" value="Alba-like_dom_sf"/>
</dbReference>
<organism evidence="3 4">
    <name type="scientific">Paramecium tetraurelia</name>
    <dbReference type="NCBI Taxonomy" id="5888"/>
    <lineage>
        <taxon>Eukaryota</taxon>
        <taxon>Sar</taxon>
        <taxon>Alveolata</taxon>
        <taxon>Ciliophora</taxon>
        <taxon>Intramacronucleata</taxon>
        <taxon>Oligohymenophorea</taxon>
        <taxon>Peniculida</taxon>
        <taxon>Parameciidae</taxon>
        <taxon>Paramecium</taxon>
    </lineage>
</organism>
<dbReference type="HOGENOM" id="CLU_168605_0_0_1"/>
<evidence type="ECO:0000313" key="3">
    <source>
        <dbReference type="EMBL" id="CAK84405.1"/>
    </source>
</evidence>
<sequence length="106" mass="12274">MDSQQQQPQQIFQDNHFQVLGSRSDKESLYIAKIFLRRFGNVELHSNGEATNISVRIAERFQREGIATITKIDQFTMKANEKQIVKFIVSLKLTSEGKCRIDEELN</sequence>
<dbReference type="GeneID" id="5037587"/>
<dbReference type="GO" id="GO:0005634">
    <property type="term" value="C:nucleus"/>
    <property type="evidence" value="ECO:0000318"/>
    <property type="project" value="GO_Central"/>
</dbReference>
<dbReference type="OMA" id="FTMKANE"/>